<proteinExistence type="predicted"/>
<name>E1R224_SEDSS</name>
<protein>
    <submittedName>
        <fullName evidence="1">Uncharacterized protein</fullName>
    </submittedName>
</protein>
<dbReference type="OrthoDB" id="1630256at2"/>
<dbReference type="EMBL" id="CP002116">
    <property type="protein sequence ID" value="ADK81909.1"/>
    <property type="molecule type" value="Genomic_DNA"/>
</dbReference>
<evidence type="ECO:0000313" key="1">
    <source>
        <dbReference type="EMBL" id="ADK81909.1"/>
    </source>
</evidence>
<keyword evidence="2" id="KW-1185">Reference proteome</keyword>
<dbReference type="KEGG" id="ssm:Spirs_2806"/>
<dbReference type="InterPro" id="IPR048813">
    <property type="entry name" value="GP7-like"/>
</dbReference>
<reference evidence="1 2" key="1">
    <citation type="journal article" date="2010" name="Stand. Genomic Sci.">
        <title>Complete genome sequence of Spirochaeta smaragdinae type strain (SEBR 4228).</title>
        <authorList>
            <person name="Mavromatis K."/>
            <person name="Yasawong M."/>
            <person name="Chertkov O."/>
            <person name="Lapidus A."/>
            <person name="Lucas S."/>
            <person name="Nolan M."/>
            <person name="Del Rio T.G."/>
            <person name="Tice H."/>
            <person name="Cheng J.F."/>
            <person name="Pitluck S."/>
            <person name="Liolios K."/>
            <person name="Ivanova N."/>
            <person name="Tapia R."/>
            <person name="Han C."/>
            <person name="Bruce D."/>
            <person name="Goodwin L."/>
            <person name="Pati A."/>
            <person name="Chen A."/>
            <person name="Palaniappan K."/>
            <person name="Land M."/>
            <person name="Hauser L."/>
            <person name="Chang Y.J."/>
            <person name="Jeffries C.D."/>
            <person name="Detter J.C."/>
            <person name="Rohde M."/>
            <person name="Brambilla E."/>
            <person name="Spring S."/>
            <person name="Goker M."/>
            <person name="Sikorski J."/>
            <person name="Woyke T."/>
            <person name="Bristow J."/>
            <person name="Eisen J.A."/>
            <person name="Markowitz V."/>
            <person name="Hugenholtz P."/>
            <person name="Klenk H.P."/>
            <person name="Kyrpides N.C."/>
        </authorList>
    </citation>
    <scope>NUCLEOTIDE SEQUENCE [LARGE SCALE GENOMIC DNA]</scope>
    <source>
        <strain evidence="2">DSM 11293 / JCM 15392 / SEBR 4228</strain>
    </source>
</reference>
<dbReference type="Proteomes" id="UP000002318">
    <property type="component" value="Chromosome"/>
</dbReference>
<dbReference type="HOGENOM" id="CLU_841637_0_0_12"/>
<gene>
    <name evidence="1" type="ordered locus">Spirs_2806</name>
</gene>
<dbReference type="Pfam" id="PF20911">
    <property type="entry name" value="GP7"/>
    <property type="match status" value="1"/>
</dbReference>
<organism evidence="1 2">
    <name type="scientific">Sediminispirochaeta smaragdinae (strain DSM 11293 / JCM 15392 / SEBR 4228)</name>
    <name type="common">Spirochaeta smaragdinae</name>
    <dbReference type="NCBI Taxonomy" id="573413"/>
    <lineage>
        <taxon>Bacteria</taxon>
        <taxon>Pseudomonadati</taxon>
        <taxon>Spirochaetota</taxon>
        <taxon>Spirochaetia</taxon>
        <taxon>Spirochaetales</taxon>
        <taxon>Spirochaetaceae</taxon>
        <taxon>Sediminispirochaeta</taxon>
    </lineage>
</organism>
<evidence type="ECO:0000313" key="2">
    <source>
        <dbReference type="Proteomes" id="UP000002318"/>
    </source>
</evidence>
<dbReference type="eggNOG" id="ENOG502Z83C">
    <property type="taxonomic scope" value="Bacteria"/>
</dbReference>
<dbReference type="STRING" id="573413.Spirs_2806"/>
<dbReference type="AlphaFoldDB" id="E1R224"/>
<dbReference type="NCBIfam" id="NF045672">
    <property type="entry name" value="MCP_gp7_epsi_15"/>
    <property type="match status" value="1"/>
</dbReference>
<accession>E1R224</accession>
<sequence>MPTIPQKSELTLVELAKRMDPKGKQAEIAEVLEETNEILEDLRFVEANNVTTHVSSIRKTLPEGSWRSIGGYTKSTSSAVRQITEDVGMLEAYSKVDKKLAHLSGNPAAFRKQEDKAFIQGLGIQMATAFIYGARAIDPASFNGLAVRFNAYGMPNVTNAGGNGVNEGVTSLWMAQHDVGSFHGFYPRGSKAGLDVKDLGEDTETTAEGERQIYRSHFTWDMGIMIRDYRAIQRVANIPVFNDSEKFVKFDNFMIAALNRMPKRGRGAVIYANLDMFTMFDILAKDKSNVAYGSAEVFGKTVTTFRGVPIRLVEAISSDEDVVTETAA</sequence>
<dbReference type="RefSeq" id="WP_013255369.1">
    <property type="nucleotide sequence ID" value="NC_014364.1"/>
</dbReference>